<feature type="domain" description="LicD/FKTN/FKRP nucleotidyltransferase" evidence="1">
    <location>
        <begin position="30"/>
        <end position="256"/>
    </location>
</feature>
<protein>
    <submittedName>
        <fullName evidence="2">Phosphorylcholine transferase LicD</fullName>
    </submittedName>
</protein>
<dbReference type="Pfam" id="PF04991">
    <property type="entry name" value="LicD"/>
    <property type="match status" value="1"/>
</dbReference>
<dbReference type="InterPro" id="IPR052942">
    <property type="entry name" value="LPS_cholinephosphotransferase"/>
</dbReference>
<evidence type="ECO:0000259" key="1">
    <source>
        <dbReference type="Pfam" id="PF04991"/>
    </source>
</evidence>
<dbReference type="EMBL" id="AP026800">
    <property type="protein sequence ID" value="BDR55402.1"/>
    <property type="molecule type" value="Genomic_DNA"/>
</dbReference>
<accession>A0ABN6SJ62</accession>
<gene>
    <name evidence="2" type="primary">ycbG</name>
    <name evidence="2" type="ORF">KIMH_15130</name>
</gene>
<dbReference type="PANTHER" id="PTHR43404">
    <property type="entry name" value="LIPOPOLYSACCHARIDE CHOLINEPHOSPHOTRANSFERASE LICD"/>
    <property type="match status" value="1"/>
</dbReference>
<reference evidence="2 3" key="1">
    <citation type="journal article" date="2023" name="Microbiol. Spectr.">
        <title>Symbiosis of Carpenter Bees with Uncharacterized Lactic Acid Bacteria Showing NAD Auxotrophy.</title>
        <authorList>
            <person name="Kawasaki S."/>
            <person name="Ozawa K."/>
            <person name="Mori T."/>
            <person name="Yamamoto A."/>
            <person name="Ito M."/>
            <person name="Ohkuma M."/>
            <person name="Sakamoto M."/>
            <person name="Matsutani M."/>
        </authorList>
    </citation>
    <scope>NUCLEOTIDE SEQUENCE [LARGE SCALE GENOMIC DNA]</scope>
    <source>
        <strain evidence="2 3">KimH</strain>
    </source>
</reference>
<dbReference type="Proteomes" id="UP001321748">
    <property type="component" value="Chromosome"/>
</dbReference>
<evidence type="ECO:0000313" key="2">
    <source>
        <dbReference type="EMBL" id="BDR55402.1"/>
    </source>
</evidence>
<name>A0ABN6SJ62_9BIFI</name>
<dbReference type="PANTHER" id="PTHR43404:SF2">
    <property type="entry name" value="LIPOPOLYSACCHARIDE CHOLINEPHOSPHOTRANSFERASE LICD"/>
    <property type="match status" value="1"/>
</dbReference>
<keyword evidence="2" id="KW-0808">Transferase</keyword>
<sequence>MQMVDRKQELTSGEIQVATLDIFKKFIEICNSQELHYYVAYGSLIGVVRHQGFIPWDDDLDIWMPRPDYNKLLQYFDNARHDTGSLVALHPSEDNLIPFLITRVSDTRYKQIGEYGDEIPQMGTFIDIYPLDGLRGNQDEALKENEDTYSLTMKYVHALNSDSFDRSAGQLKRILKKVRAAMMKSPAYYWRELCKRATVEEYEQAEYVSCKIWNDDNSCKVIDKKSDFGEGKLATFEGLQVRIPDNADAILQRIYGNYMKLPPEEERVGHHFYSIVSRGQK</sequence>
<dbReference type="InterPro" id="IPR007074">
    <property type="entry name" value="LicD/FKTN/FKRP_NTP_transf"/>
</dbReference>
<evidence type="ECO:0000313" key="3">
    <source>
        <dbReference type="Proteomes" id="UP001321748"/>
    </source>
</evidence>
<dbReference type="GO" id="GO:0016740">
    <property type="term" value="F:transferase activity"/>
    <property type="evidence" value="ECO:0007669"/>
    <property type="project" value="UniProtKB-KW"/>
</dbReference>
<keyword evidence="3" id="KW-1185">Reference proteome</keyword>
<organism evidence="2 3">
    <name type="scientific">Bombiscardovia apis</name>
    <dbReference type="NCBI Taxonomy" id="2932182"/>
    <lineage>
        <taxon>Bacteria</taxon>
        <taxon>Bacillati</taxon>
        <taxon>Actinomycetota</taxon>
        <taxon>Actinomycetes</taxon>
        <taxon>Bifidobacteriales</taxon>
        <taxon>Bifidobacteriaceae</taxon>
        <taxon>Bombiscardovia</taxon>
    </lineage>
</organism>
<proteinExistence type="predicted"/>